<evidence type="ECO:0000313" key="2">
    <source>
        <dbReference type="EMBL" id="KAK8129982.1"/>
    </source>
</evidence>
<protein>
    <recommendedName>
        <fullName evidence="4">Hydroxyproline-rich glyco protein</fullName>
    </recommendedName>
</protein>
<comment type="caution">
    <text evidence="2">The sequence shown here is derived from an EMBL/GenBank/DDBJ whole genome shotgun (WGS) entry which is preliminary data.</text>
</comment>
<feature type="compositionally biased region" description="Basic and acidic residues" evidence="1">
    <location>
        <begin position="494"/>
        <end position="504"/>
    </location>
</feature>
<accession>A0AAW0R7Y0</accession>
<feature type="region of interest" description="Disordered" evidence="1">
    <location>
        <begin position="1"/>
        <end position="23"/>
    </location>
</feature>
<evidence type="ECO:0000256" key="1">
    <source>
        <dbReference type="SAM" id="MobiDB-lite"/>
    </source>
</evidence>
<evidence type="ECO:0008006" key="4">
    <source>
        <dbReference type="Google" id="ProtNLM"/>
    </source>
</evidence>
<organism evidence="2 3">
    <name type="scientific">Apiospora kogelbergensis</name>
    <dbReference type="NCBI Taxonomy" id="1337665"/>
    <lineage>
        <taxon>Eukaryota</taxon>
        <taxon>Fungi</taxon>
        <taxon>Dikarya</taxon>
        <taxon>Ascomycota</taxon>
        <taxon>Pezizomycotina</taxon>
        <taxon>Sordariomycetes</taxon>
        <taxon>Xylariomycetidae</taxon>
        <taxon>Amphisphaeriales</taxon>
        <taxon>Apiosporaceae</taxon>
        <taxon>Apiospora</taxon>
    </lineage>
</organism>
<gene>
    <name evidence="2" type="ORF">PG999_002362</name>
</gene>
<feature type="region of interest" description="Disordered" evidence="1">
    <location>
        <begin position="65"/>
        <end position="90"/>
    </location>
</feature>
<evidence type="ECO:0000313" key="3">
    <source>
        <dbReference type="Proteomes" id="UP001392437"/>
    </source>
</evidence>
<dbReference type="AlphaFoldDB" id="A0AAW0R7Y0"/>
<dbReference type="Proteomes" id="UP001392437">
    <property type="component" value="Unassembled WGS sequence"/>
</dbReference>
<reference evidence="2 3" key="1">
    <citation type="submission" date="2023-01" db="EMBL/GenBank/DDBJ databases">
        <title>Analysis of 21 Apiospora genomes using comparative genomics revels a genus with tremendous synthesis potential of carbohydrate active enzymes and secondary metabolites.</title>
        <authorList>
            <person name="Sorensen T."/>
        </authorList>
    </citation>
    <scope>NUCLEOTIDE SEQUENCE [LARGE SCALE GENOMIC DNA]</scope>
    <source>
        <strain evidence="2 3">CBS 117206</strain>
    </source>
</reference>
<feature type="compositionally biased region" description="Polar residues" evidence="1">
    <location>
        <begin position="474"/>
        <end position="487"/>
    </location>
</feature>
<name>A0AAW0R7Y0_9PEZI</name>
<feature type="region of interest" description="Disordered" evidence="1">
    <location>
        <begin position="468"/>
        <end position="520"/>
    </location>
</feature>
<keyword evidence="3" id="KW-1185">Reference proteome</keyword>
<dbReference type="EMBL" id="JAQQWP010000002">
    <property type="protein sequence ID" value="KAK8129982.1"/>
    <property type="molecule type" value="Genomic_DNA"/>
</dbReference>
<sequence length="579" mass="63113">MDGPTVSADGDSATEPSPQTAGAAAQLLLPEVVDIAKTGDLILDVTFENSKATITAARQASSKAAAAIGRNQSSSTGGSGGPPPPPKSRVRLGFRVEANVLRRQSNYFDRLLSDMRFQEAKTITAALEALTLRNVKPADADVGDLPWIQVVDDDEATHYAHRDKVFADLLRILHGKETATAAAANAAAAAAAAATTANAANATPTTKAKTVAAAANAAPGVTLDFVASLAVLADRFDCAEPVAKSLKLAGGLKYKWPLTQRKQPSSASEETPKMSRPTEGVLRQKILISYLLDQPPRFLAATRELIMNGSRKWTAFPDPNEAAEEEESWWYLQDELEQELQYRRECILNTLASIPRHFLALYSSRTRQCKLGYDSSQACDSYHLGEMFRFFVNKNLLFLVDFSPGSLDRIADTSLMPIESILAALKQVPSYQIDSNHKNCGLRTRILPVLEFVQALLSANSVPVARGAWRQQHRQQASNKHQSQTAQAAWFSPHSEERKRKEFELGSGDDGGGPAPQGTFRFTRAVAGDPRLRFEHAMGADQFARDVFTAPAWDWTADQDAPPITSGFGRTPNLKMMYR</sequence>
<proteinExistence type="predicted"/>